<dbReference type="GO" id="GO:0000287">
    <property type="term" value="F:magnesium ion binding"/>
    <property type="evidence" value="ECO:0007669"/>
    <property type="project" value="UniProtKB-UniRule"/>
</dbReference>
<comment type="function">
    <text evidence="2">Catalyzes the condensation of isopentenyl diphosphate (IPP) with allylic pyrophosphates generating different type of terpenoids.</text>
</comment>
<comment type="similarity">
    <text evidence="2">Belongs to the UPP synthase family.</text>
</comment>
<comment type="subunit">
    <text evidence="2">Homodimer.</text>
</comment>
<feature type="binding site" evidence="2">
    <location>
        <begin position="29"/>
        <end position="32"/>
    </location>
    <ligand>
        <name>substrate</name>
    </ligand>
</feature>
<feature type="active site" description="Proton acceptor" evidence="2">
    <location>
        <position position="76"/>
    </location>
</feature>
<feature type="binding site" evidence="2">
    <location>
        <position position="28"/>
    </location>
    <ligand>
        <name>Mg(2+)</name>
        <dbReference type="ChEBI" id="CHEBI:18420"/>
    </ligand>
</feature>
<feature type="binding site" evidence="2">
    <location>
        <position position="196"/>
    </location>
    <ligand>
        <name>substrate</name>
    </ligand>
</feature>
<evidence type="ECO:0000313" key="3">
    <source>
        <dbReference type="EMBL" id="TET45771.1"/>
    </source>
</evidence>
<dbReference type="InterPro" id="IPR001441">
    <property type="entry name" value="UPP_synth-like"/>
</dbReference>
<keyword evidence="2" id="KW-0460">Magnesium</keyword>
<comment type="cofactor">
    <cofactor evidence="2">
        <name>Mg(2+)</name>
        <dbReference type="ChEBI" id="CHEBI:18420"/>
    </cofactor>
    <text evidence="2">Binds 2 magnesium ions per subunit.</text>
</comment>
<comment type="caution">
    <text evidence="3">The sequence shown here is derived from an EMBL/GenBank/DDBJ whole genome shotgun (WGS) entry which is preliminary data.</text>
</comment>
<gene>
    <name evidence="3" type="ORF">E3J62_06260</name>
</gene>
<dbReference type="GO" id="GO:0016094">
    <property type="term" value="P:polyprenol biosynthetic process"/>
    <property type="evidence" value="ECO:0007669"/>
    <property type="project" value="TreeGrafter"/>
</dbReference>
<sequence>MAKEKKIHPHEVGLDPGELPQHIAIIMDGNGRWARDRGRPRIFGHKAGIESVRDVVKACSQIDIKYLTLYTFSRENWRRPKAEVSALMRILRNLLRNEIKELDENDVRVMAIGRINDLPDFVQKELSRAVDKTRDNKGLTLILALSYGGRGEIADAASRAAKRVLDGRLAPEEINEDTFGQFLYAPDVPDPDLLIRTSGELRVSNFLLWQIAYSEIWVTDLLWPDFTRNELFKAIADFQKRERRFGGVE</sequence>
<dbReference type="Gene3D" id="3.40.1180.10">
    <property type="entry name" value="Decaprenyl diphosphate synthase-like"/>
    <property type="match status" value="1"/>
</dbReference>
<dbReference type="CDD" id="cd00475">
    <property type="entry name" value="Cis_IPPS"/>
    <property type="match status" value="1"/>
</dbReference>
<feature type="binding site" evidence="2">
    <location>
        <position position="77"/>
    </location>
    <ligand>
        <name>substrate</name>
    </ligand>
</feature>
<dbReference type="PROSITE" id="PS01066">
    <property type="entry name" value="UPP_SYNTHASE"/>
    <property type="match status" value="1"/>
</dbReference>
<dbReference type="AlphaFoldDB" id="A0A523UU17"/>
<keyword evidence="2" id="KW-0479">Metal-binding</keyword>
<dbReference type="EMBL" id="SOJN01000075">
    <property type="protein sequence ID" value="TET45771.1"/>
    <property type="molecule type" value="Genomic_DNA"/>
</dbReference>
<evidence type="ECO:0000256" key="2">
    <source>
        <dbReference type="HAMAP-Rule" id="MF_01139"/>
    </source>
</evidence>
<keyword evidence="1 2" id="KW-0808">Transferase</keyword>
<dbReference type="NCBIfam" id="NF011405">
    <property type="entry name" value="PRK14830.1"/>
    <property type="match status" value="1"/>
</dbReference>
<protein>
    <recommendedName>
        <fullName evidence="2">Isoprenyl transferase</fullName>
        <ecNumber evidence="2">2.5.1.-</ecNumber>
    </recommendedName>
</protein>
<dbReference type="InterPro" id="IPR018520">
    <property type="entry name" value="UPP_synth-like_CS"/>
</dbReference>
<evidence type="ECO:0000313" key="4">
    <source>
        <dbReference type="Proteomes" id="UP000315525"/>
    </source>
</evidence>
<accession>A0A523UU17</accession>
<dbReference type="PANTHER" id="PTHR10291:SF0">
    <property type="entry name" value="DEHYDRODOLICHYL DIPHOSPHATE SYNTHASE 2"/>
    <property type="match status" value="1"/>
</dbReference>
<dbReference type="Pfam" id="PF01255">
    <property type="entry name" value="Prenyltransf"/>
    <property type="match status" value="1"/>
</dbReference>
<feature type="active site" evidence="2">
    <location>
        <position position="28"/>
    </location>
</feature>
<dbReference type="Proteomes" id="UP000315525">
    <property type="component" value="Unassembled WGS sequence"/>
</dbReference>
<feature type="binding site" evidence="2">
    <location>
        <position position="45"/>
    </location>
    <ligand>
        <name>substrate</name>
    </ligand>
</feature>
<organism evidence="3 4">
    <name type="scientific">candidate division TA06 bacterium</name>
    <dbReference type="NCBI Taxonomy" id="2250710"/>
    <lineage>
        <taxon>Bacteria</taxon>
        <taxon>Bacteria division TA06</taxon>
    </lineage>
</organism>
<feature type="binding site" evidence="2">
    <location>
        <begin position="202"/>
        <end position="204"/>
    </location>
    <ligand>
        <name>substrate</name>
    </ligand>
</feature>
<dbReference type="EC" id="2.5.1.-" evidence="2"/>
<dbReference type="PANTHER" id="PTHR10291">
    <property type="entry name" value="DEHYDRODOLICHYL DIPHOSPHATE SYNTHASE FAMILY MEMBER"/>
    <property type="match status" value="1"/>
</dbReference>
<dbReference type="FunFam" id="3.40.1180.10:FF:000001">
    <property type="entry name" value="(2E,6E)-farnesyl-diphosphate-specific ditrans,polycis-undecaprenyl-diphosphate synthase"/>
    <property type="match status" value="1"/>
</dbReference>
<feature type="binding site" evidence="2">
    <location>
        <begin position="73"/>
        <end position="75"/>
    </location>
    <ligand>
        <name>substrate</name>
    </ligand>
</feature>
<dbReference type="InterPro" id="IPR036424">
    <property type="entry name" value="UPP_synth-like_sf"/>
</dbReference>
<feature type="binding site" evidence="2">
    <location>
        <position position="79"/>
    </location>
    <ligand>
        <name>substrate</name>
    </ligand>
</feature>
<dbReference type="GO" id="GO:0045547">
    <property type="term" value="F:ditrans,polycis-polyprenyl diphosphate synthase [(2E,6E)-farnesyl diphosphate specific] activity"/>
    <property type="evidence" value="ECO:0007669"/>
    <property type="project" value="TreeGrafter"/>
</dbReference>
<name>A0A523UU17_UNCT6</name>
<proteinExistence type="inferred from homology"/>
<evidence type="ECO:0000256" key="1">
    <source>
        <dbReference type="ARBA" id="ARBA00022679"/>
    </source>
</evidence>
<dbReference type="SUPFAM" id="SSF64005">
    <property type="entry name" value="Undecaprenyl diphosphate synthase"/>
    <property type="match status" value="1"/>
</dbReference>
<feature type="binding site" evidence="2">
    <location>
        <position position="33"/>
    </location>
    <ligand>
        <name>substrate</name>
    </ligand>
</feature>
<reference evidence="3 4" key="1">
    <citation type="submission" date="2019-03" db="EMBL/GenBank/DDBJ databases">
        <title>Metabolic potential of uncultured bacteria and archaea associated with petroleum seepage in deep-sea sediments.</title>
        <authorList>
            <person name="Dong X."/>
            <person name="Hubert C."/>
        </authorList>
    </citation>
    <scope>NUCLEOTIDE SEQUENCE [LARGE SCALE GENOMIC DNA]</scope>
    <source>
        <strain evidence="3">E44_bin18</strain>
    </source>
</reference>
<dbReference type="HAMAP" id="MF_01139">
    <property type="entry name" value="ISPT"/>
    <property type="match status" value="1"/>
</dbReference>
<dbReference type="NCBIfam" id="TIGR00055">
    <property type="entry name" value="uppS"/>
    <property type="match status" value="1"/>
</dbReference>
<feature type="binding site" evidence="2">
    <location>
        <position position="41"/>
    </location>
    <ligand>
        <name>substrate</name>
    </ligand>
</feature>
<feature type="binding site" evidence="2">
    <location>
        <position position="215"/>
    </location>
    <ligand>
        <name>Mg(2+)</name>
        <dbReference type="ChEBI" id="CHEBI:18420"/>
    </ligand>
</feature>